<dbReference type="InterPro" id="IPR015919">
    <property type="entry name" value="Cadherin-like_sf"/>
</dbReference>
<sequence>MVNLLNYRGINSQITYRFASGQDGDGAFVIDDSAGIIRVAKNLDRESVAEYHLVAFAVDGGEDPNQTPVDILVQLQDQNDNAPVFPSSEIHAEIEENQSDGEYVITIQAVDPDEGLNAHIIYNLQDGDTNSFAIDSRSGVITTSIPLDYEEKSEYRVKVRATSSPFFKDATVVIHILDVNDNWPILENFDVIFNNYQGHFEDGVIGRVPAYDPDINDVLEYSILNGNQNSHLLVNSSTGQIVINPTLTISDLNQRISFVVEVSGKWRRALQGSETQEKLLESDSILQF</sequence>
<evidence type="ECO:0000259" key="11">
    <source>
        <dbReference type="PROSITE" id="PS50268"/>
    </source>
</evidence>
<dbReference type="GO" id="GO:0005509">
    <property type="term" value="F:calcium ion binding"/>
    <property type="evidence" value="ECO:0007669"/>
    <property type="project" value="UniProtKB-UniRule"/>
</dbReference>
<dbReference type="AlphaFoldDB" id="A0A2G8LIN9"/>
<dbReference type="InterPro" id="IPR020894">
    <property type="entry name" value="Cadherin_CS"/>
</dbReference>
<reference evidence="12 13" key="1">
    <citation type="journal article" date="2017" name="PLoS Biol.">
        <title>The sea cucumber genome provides insights into morphological evolution and visceral regeneration.</title>
        <authorList>
            <person name="Zhang X."/>
            <person name="Sun L."/>
            <person name="Yuan J."/>
            <person name="Sun Y."/>
            <person name="Gao Y."/>
            <person name="Zhang L."/>
            <person name="Li S."/>
            <person name="Dai H."/>
            <person name="Hamel J.F."/>
            <person name="Liu C."/>
            <person name="Yu Y."/>
            <person name="Liu S."/>
            <person name="Lin W."/>
            <person name="Guo K."/>
            <person name="Jin S."/>
            <person name="Xu P."/>
            <person name="Storey K.B."/>
            <person name="Huan P."/>
            <person name="Zhang T."/>
            <person name="Zhou Y."/>
            <person name="Zhang J."/>
            <person name="Lin C."/>
            <person name="Li X."/>
            <person name="Xing L."/>
            <person name="Huo D."/>
            <person name="Sun M."/>
            <person name="Wang L."/>
            <person name="Mercier A."/>
            <person name="Li F."/>
            <person name="Yang H."/>
            <person name="Xiang J."/>
        </authorList>
    </citation>
    <scope>NUCLEOTIDE SEQUENCE [LARGE SCALE GENOMIC DNA]</scope>
    <source>
        <strain evidence="12">Shaxun</strain>
        <tissue evidence="12">Muscle</tissue>
    </source>
</reference>
<evidence type="ECO:0000256" key="6">
    <source>
        <dbReference type="ARBA" id="ARBA00022989"/>
    </source>
</evidence>
<dbReference type="Pfam" id="PF23592">
    <property type="entry name" value="Cadherin_CELSR2_9th"/>
    <property type="match status" value="1"/>
</dbReference>
<gene>
    <name evidence="12" type="ORF">BSL78_03000</name>
</gene>
<evidence type="ECO:0000256" key="4">
    <source>
        <dbReference type="ARBA" id="ARBA00022737"/>
    </source>
</evidence>
<evidence type="ECO:0000256" key="9">
    <source>
        <dbReference type="ARBA" id="ARBA00023180"/>
    </source>
</evidence>
<keyword evidence="12" id="KW-0675">Receptor</keyword>
<keyword evidence="5 10" id="KW-0106">Calcium</keyword>
<keyword evidence="13" id="KW-1185">Reference proteome</keyword>
<accession>A0A2G8LIN9</accession>
<feature type="domain" description="Cadherin" evidence="11">
    <location>
        <begin position="11"/>
        <end position="85"/>
    </location>
</feature>
<keyword evidence="4" id="KW-0677">Repeat</keyword>
<proteinExistence type="predicted"/>
<evidence type="ECO:0000256" key="7">
    <source>
        <dbReference type="ARBA" id="ARBA00023136"/>
    </source>
</evidence>
<keyword evidence="6" id="KW-1133">Transmembrane helix</keyword>
<dbReference type="PANTHER" id="PTHR24026:SF51">
    <property type="entry name" value="PROTOCADHERIN-LIKE WING POLARITY PROTEIN STAN"/>
    <property type="match status" value="1"/>
</dbReference>
<dbReference type="OrthoDB" id="26203at2759"/>
<keyword evidence="3" id="KW-0812">Transmembrane</keyword>
<dbReference type="PROSITE" id="PS00232">
    <property type="entry name" value="CADHERIN_1"/>
    <property type="match status" value="2"/>
</dbReference>
<evidence type="ECO:0000256" key="8">
    <source>
        <dbReference type="ARBA" id="ARBA00023157"/>
    </source>
</evidence>
<evidence type="ECO:0000256" key="3">
    <source>
        <dbReference type="ARBA" id="ARBA00022692"/>
    </source>
</evidence>
<dbReference type="GO" id="GO:0007156">
    <property type="term" value="P:homophilic cell adhesion via plasma membrane adhesion molecules"/>
    <property type="evidence" value="ECO:0007669"/>
    <property type="project" value="InterPro"/>
</dbReference>
<dbReference type="Proteomes" id="UP000230750">
    <property type="component" value="Unassembled WGS sequence"/>
</dbReference>
<dbReference type="STRING" id="307972.A0A2G8LIN9"/>
<dbReference type="FunFam" id="2.60.40.60:FF:000029">
    <property type="entry name" value="Cadherin EGF LAG seven-pass G-type receptor 3"/>
    <property type="match status" value="1"/>
</dbReference>
<evidence type="ECO:0000256" key="1">
    <source>
        <dbReference type="ARBA" id="ARBA00004370"/>
    </source>
</evidence>
<evidence type="ECO:0000256" key="10">
    <source>
        <dbReference type="PROSITE-ProRule" id="PRU00043"/>
    </source>
</evidence>
<evidence type="ECO:0000313" key="13">
    <source>
        <dbReference type="Proteomes" id="UP000230750"/>
    </source>
</evidence>
<organism evidence="12 13">
    <name type="scientific">Stichopus japonicus</name>
    <name type="common">Sea cucumber</name>
    <dbReference type="NCBI Taxonomy" id="307972"/>
    <lineage>
        <taxon>Eukaryota</taxon>
        <taxon>Metazoa</taxon>
        <taxon>Echinodermata</taxon>
        <taxon>Eleutherozoa</taxon>
        <taxon>Echinozoa</taxon>
        <taxon>Holothuroidea</taxon>
        <taxon>Aspidochirotacea</taxon>
        <taxon>Aspidochirotida</taxon>
        <taxon>Stichopodidae</taxon>
        <taxon>Apostichopus</taxon>
    </lineage>
</organism>
<dbReference type="SMART" id="SM00112">
    <property type="entry name" value="CA"/>
    <property type="match status" value="2"/>
</dbReference>
<dbReference type="InterPro" id="IPR056286">
    <property type="entry name" value="Cadherin_CELSR1-3_9th"/>
</dbReference>
<protein>
    <submittedName>
        <fullName evidence="12">Putative cadherin EGF LAG seven-pass G-type receptor 2</fullName>
    </submittedName>
</protein>
<dbReference type="PRINTS" id="PR00205">
    <property type="entry name" value="CADHERIN"/>
</dbReference>
<comment type="subcellular location">
    <subcellularLocation>
        <location evidence="1">Membrane</location>
    </subcellularLocation>
</comment>
<dbReference type="InterPro" id="IPR002126">
    <property type="entry name" value="Cadherin-like_dom"/>
</dbReference>
<evidence type="ECO:0000256" key="2">
    <source>
        <dbReference type="ARBA" id="ARBA00022536"/>
    </source>
</evidence>
<dbReference type="SUPFAM" id="SSF49313">
    <property type="entry name" value="Cadherin-like"/>
    <property type="match status" value="3"/>
</dbReference>
<keyword evidence="8" id="KW-1015">Disulfide bond</keyword>
<dbReference type="PANTHER" id="PTHR24026">
    <property type="entry name" value="FAT ATYPICAL CADHERIN-RELATED"/>
    <property type="match status" value="1"/>
</dbReference>
<name>A0A2G8LIN9_STIJA</name>
<feature type="domain" description="Cadherin" evidence="11">
    <location>
        <begin position="86"/>
        <end position="186"/>
    </location>
</feature>
<dbReference type="EMBL" id="MRZV01000066">
    <property type="protein sequence ID" value="PIK60095.1"/>
    <property type="molecule type" value="Genomic_DNA"/>
</dbReference>
<dbReference type="CDD" id="cd11304">
    <property type="entry name" value="Cadherin_repeat"/>
    <property type="match status" value="3"/>
</dbReference>
<keyword evidence="9" id="KW-0325">Glycoprotein</keyword>
<comment type="caution">
    <text evidence="12">The sequence shown here is derived from an EMBL/GenBank/DDBJ whole genome shotgun (WGS) entry which is preliminary data.</text>
</comment>
<evidence type="ECO:0000313" key="12">
    <source>
        <dbReference type="EMBL" id="PIK60095.1"/>
    </source>
</evidence>
<dbReference type="GO" id="GO:0005886">
    <property type="term" value="C:plasma membrane"/>
    <property type="evidence" value="ECO:0007669"/>
    <property type="project" value="InterPro"/>
</dbReference>
<dbReference type="PROSITE" id="PS50268">
    <property type="entry name" value="CADHERIN_2"/>
    <property type="match status" value="2"/>
</dbReference>
<dbReference type="Pfam" id="PF00028">
    <property type="entry name" value="Cadherin"/>
    <property type="match status" value="2"/>
</dbReference>
<keyword evidence="7" id="KW-0472">Membrane</keyword>
<evidence type="ECO:0000256" key="5">
    <source>
        <dbReference type="ARBA" id="ARBA00022837"/>
    </source>
</evidence>
<keyword evidence="2" id="KW-0245">EGF-like domain</keyword>
<dbReference type="Gene3D" id="2.60.40.60">
    <property type="entry name" value="Cadherins"/>
    <property type="match status" value="3"/>
</dbReference>